<proteinExistence type="inferred from homology"/>
<feature type="domain" description="Pseudouridine synthase RsuA/RluA-like" evidence="5">
    <location>
        <begin position="60"/>
        <end position="184"/>
    </location>
</feature>
<dbReference type="InterPro" id="IPR050343">
    <property type="entry name" value="RsuA_PseudoU_synthase"/>
</dbReference>
<dbReference type="GO" id="GO:0009982">
    <property type="term" value="F:pseudouridine synthase activity"/>
    <property type="evidence" value="ECO:0007669"/>
    <property type="project" value="InterPro"/>
</dbReference>
<dbReference type="Proteomes" id="UP000473681">
    <property type="component" value="Unassembled WGS sequence"/>
</dbReference>
<name>A0A0L9Y5L7_CLOBO</name>
<reference evidence="8 9" key="1">
    <citation type="submission" date="2019-04" db="EMBL/GenBank/DDBJ databases">
        <title>Genome sequencing of Clostridium botulinum Groups I-IV and Clostridium butyricum.</title>
        <authorList>
            <person name="Brunt J."/>
            <person name="Van Vliet A.H.M."/>
            <person name="Stringer S.C."/>
            <person name="Carter A.T."/>
            <person name="Peck M.W."/>
        </authorList>
    </citation>
    <scope>NUCLEOTIDE SEQUENCE [LARGE SCALE GENOMIC DNA]</scope>
    <source>
        <strain evidence="6 9">1605</strain>
        <strain evidence="7 8">CB-K-33E</strain>
    </source>
</reference>
<dbReference type="PROSITE" id="PS50889">
    <property type="entry name" value="S4"/>
    <property type="match status" value="1"/>
</dbReference>
<evidence type="ECO:0000256" key="1">
    <source>
        <dbReference type="ARBA" id="ARBA00008348"/>
    </source>
</evidence>
<dbReference type="SUPFAM" id="SSF55174">
    <property type="entry name" value="Alpha-L RNA-binding motif"/>
    <property type="match status" value="1"/>
</dbReference>
<organism evidence="6 9">
    <name type="scientific">Clostridium botulinum</name>
    <dbReference type="NCBI Taxonomy" id="1491"/>
    <lineage>
        <taxon>Bacteria</taxon>
        <taxon>Bacillati</taxon>
        <taxon>Bacillota</taxon>
        <taxon>Clostridia</taxon>
        <taxon>Eubacteriales</taxon>
        <taxon>Clostridiaceae</taxon>
        <taxon>Clostridium</taxon>
    </lineage>
</organism>
<dbReference type="Proteomes" id="UP000476820">
    <property type="component" value="Unassembled WGS sequence"/>
</dbReference>
<accession>A0A0L9Y5L7</accession>
<evidence type="ECO:0000259" key="5">
    <source>
        <dbReference type="Pfam" id="PF00849"/>
    </source>
</evidence>
<comment type="similarity">
    <text evidence="1 4">Belongs to the pseudouridine synthase RsuA family.</text>
</comment>
<evidence type="ECO:0000313" key="8">
    <source>
        <dbReference type="Proteomes" id="UP000473681"/>
    </source>
</evidence>
<evidence type="ECO:0000313" key="9">
    <source>
        <dbReference type="Proteomes" id="UP000476820"/>
    </source>
</evidence>
<dbReference type="PANTHER" id="PTHR47683">
    <property type="entry name" value="PSEUDOURIDINE SYNTHASE FAMILY PROTEIN-RELATED"/>
    <property type="match status" value="1"/>
</dbReference>
<dbReference type="PROSITE" id="PS01149">
    <property type="entry name" value="PSI_RSU"/>
    <property type="match status" value="1"/>
</dbReference>
<dbReference type="Pfam" id="PF00849">
    <property type="entry name" value="PseudoU_synth_2"/>
    <property type="match status" value="1"/>
</dbReference>
<dbReference type="OrthoDB" id="9807213at2"/>
<evidence type="ECO:0000313" key="7">
    <source>
        <dbReference type="EMBL" id="NFN36561.1"/>
    </source>
</evidence>
<dbReference type="InterPro" id="IPR036986">
    <property type="entry name" value="S4_RNA-bd_sf"/>
</dbReference>
<dbReference type="InterPro" id="IPR006145">
    <property type="entry name" value="PsdUridine_synth_RsuA/RluA"/>
</dbReference>
<evidence type="ECO:0000256" key="4">
    <source>
        <dbReference type="RuleBase" id="RU003887"/>
    </source>
</evidence>
<dbReference type="NCBIfam" id="TIGR00093">
    <property type="entry name" value="pseudouridine synthase"/>
    <property type="match status" value="1"/>
</dbReference>
<dbReference type="GO" id="GO:0001522">
    <property type="term" value="P:pseudouridine synthesis"/>
    <property type="evidence" value="ECO:0007669"/>
    <property type="project" value="InterPro"/>
</dbReference>
<dbReference type="InterPro" id="IPR020094">
    <property type="entry name" value="TruA/RsuA/RluB/E/F_N"/>
</dbReference>
<dbReference type="GO" id="GO:0006364">
    <property type="term" value="P:rRNA processing"/>
    <property type="evidence" value="ECO:0007669"/>
    <property type="project" value="UniProtKB-ARBA"/>
</dbReference>
<dbReference type="Gene3D" id="3.10.290.10">
    <property type="entry name" value="RNA-binding S4 domain"/>
    <property type="match status" value="1"/>
</dbReference>
<dbReference type="InterPro" id="IPR018496">
    <property type="entry name" value="PsdUridine_synth_RsuA/RluB_CS"/>
</dbReference>
<dbReference type="InterPro" id="IPR020103">
    <property type="entry name" value="PsdUridine_synth_cat_dom_sf"/>
</dbReference>
<dbReference type="CDD" id="cd00165">
    <property type="entry name" value="S4"/>
    <property type="match status" value="1"/>
</dbReference>
<sequence>MRINKLFSNLGICSRKDTSKLIEENRIIVNGLPCIQGQWVELEDEILLDNKPLPIKEKIYIALNKPVGVTCTAADEVEHNIINFMNYNEYIFPVGRLDKASQGLILLTNDGDLANKILESENEHEKEYIVTLDRPFNDEFILGMTSGVEICNVKTRQCKVRRISEDTFNIILTQGLNKQIRRMSKAFGYNVKKLERIRIVNIELGNLEYGKWRYLSEEELVVLRKF</sequence>
<dbReference type="InterPro" id="IPR000748">
    <property type="entry name" value="PsdUridine_synth_RsuA/RluB/E/F"/>
</dbReference>
<evidence type="ECO:0000313" key="6">
    <source>
        <dbReference type="EMBL" id="NFF88221.1"/>
    </source>
</evidence>
<comment type="caution">
    <text evidence="6">The sequence shown here is derived from an EMBL/GenBank/DDBJ whole genome shotgun (WGS) entry which is preliminary data.</text>
</comment>
<protein>
    <recommendedName>
        <fullName evidence="4">Pseudouridine synthase</fullName>
        <ecNumber evidence="4">5.4.99.-</ecNumber>
    </recommendedName>
</protein>
<dbReference type="FunFam" id="3.30.70.1560:FF:000002">
    <property type="entry name" value="Pseudouridine synthase"/>
    <property type="match status" value="1"/>
</dbReference>
<evidence type="ECO:0000256" key="2">
    <source>
        <dbReference type="ARBA" id="ARBA00023235"/>
    </source>
</evidence>
<dbReference type="EMBL" id="SWOV01000024">
    <property type="protein sequence ID" value="NFF88221.1"/>
    <property type="molecule type" value="Genomic_DNA"/>
</dbReference>
<dbReference type="EC" id="5.4.99.-" evidence="4"/>
<keyword evidence="3" id="KW-0694">RNA-binding</keyword>
<dbReference type="Gene3D" id="3.30.70.580">
    <property type="entry name" value="Pseudouridine synthase I, catalytic domain, N-terminal subdomain"/>
    <property type="match status" value="1"/>
</dbReference>
<keyword evidence="2 4" id="KW-0413">Isomerase</keyword>
<dbReference type="PANTHER" id="PTHR47683:SF2">
    <property type="entry name" value="RNA-BINDING S4 DOMAIN-CONTAINING PROTEIN"/>
    <property type="match status" value="1"/>
</dbReference>
<dbReference type="GO" id="GO:0140098">
    <property type="term" value="F:catalytic activity, acting on RNA"/>
    <property type="evidence" value="ECO:0007669"/>
    <property type="project" value="UniProtKB-ARBA"/>
</dbReference>
<dbReference type="AlphaFoldDB" id="A0A0L9Y5L7"/>
<dbReference type="Gene3D" id="3.30.70.1560">
    <property type="entry name" value="Alpha-L RNA-binding motif"/>
    <property type="match status" value="1"/>
</dbReference>
<dbReference type="InterPro" id="IPR042092">
    <property type="entry name" value="PsdUridine_s_RsuA/RluB/E/F_cat"/>
</dbReference>
<dbReference type="GO" id="GO:0003723">
    <property type="term" value="F:RNA binding"/>
    <property type="evidence" value="ECO:0007669"/>
    <property type="project" value="UniProtKB-KW"/>
</dbReference>
<dbReference type="SUPFAM" id="SSF55120">
    <property type="entry name" value="Pseudouridine synthase"/>
    <property type="match status" value="1"/>
</dbReference>
<gene>
    <name evidence="6" type="ORF">FC774_10115</name>
    <name evidence="7" type="ORF">FDB51_15905</name>
</gene>
<evidence type="ECO:0000256" key="3">
    <source>
        <dbReference type="PROSITE-ProRule" id="PRU00182"/>
    </source>
</evidence>
<dbReference type="EMBL" id="SWVK01000025">
    <property type="protein sequence ID" value="NFN36561.1"/>
    <property type="molecule type" value="Genomic_DNA"/>
</dbReference>
<dbReference type="RefSeq" id="WP_053342713.1">
    <property type="nucleotide sequence ID" value="NZ_JACBBZ010000003.1"/>
</dbReference>